<feature type="transmembrane region" description="Helical" evidence="6">
    <location>
        <begin position="113"/>
        <end position="133"/>
    </location>
</feature>
<keyword evidence="5 6" id="KW-0472">Membrane</keyword>
<protein>
    <submittedName>
        <fullName evidence="7">LysE family translocator</fullName>
    </submittedName>
</protein>
<evidence type="ECO:0000256" key="2">
    <source>
        <dbReference type="ARBA" id="ARBA00022475"/>
    </source>
</evidence>
<evidence type="ECO:0000256" key="1">
    <source>
        <dbReference type="ARBA" id="ARBA00004651"/>
    </source>
</evidence>
<evidence type="ECO:0000313" key="8">
    <source>
        <dbReference type="Proteomes" id="UP000238137"/>
    </source>
</evidence>
<dbReference type="RefSeq" id="WP_106691157.1">
    <property type="nucleotide sequence ID" value="NZ_PXNQ02000005.1"/>
</dbReference>
<sequence length="211" mass="21944">MTLQAESIWLYAIAMVGIWFTPGPVWVAIIARALASGFKGVWPLAIGVAIGDAIWPLIAIFGLAVIVAQNAMLIEAMRWIAAAVFIGMGIMLLRKASQPVERDSRLTRSGTWAGFSAGILAIAGNPKAALFYVGVLPGFFDVTKLTGPDVTTVVVMSCAIPFCLNLGMGGAIAAARSRLSSPTGLRRMNLVSGGLLIAVGCVIGLGQMLAG</sequence>
<dbReference type="PANTHER" id="PTHR30086:SF20">
    <property type="entry name" value="ARGININE EXPORTER PROTEIN ARGO-RELATED"/>
    <property type="match status" value="1"/>
</dbReference>
<evidence type="ECO:0000256" key="6">
    <source>
        <dbReference type="SAM" id="Phobius"/>
    </source>
</evidence>
<evidence type="ECO:0000256" key="4">
    <source>
        <dbReference type="ARBA" id="ARBA00022989"/>
    </source>
</evidence>
<organism evidence="7 8">
    <name type="scientific">Paracoccus methylarcula</name>
    <dbReference type="NCBI Taxonomy" id="72022"/>
    <lineage>
        <taxon>Bacteria</taxon>
        <taxon>Pseudomonadati</taxon>
        <taxon>Pseudomonadota</taxon>
        <taxon>Alphaproteobacteria</taxon>
        <taxon>Rhodobacterales</taxon>
        <taxon>Paracoccaceae</taxon>
        <taxon>Paracoccus</taxon>
    </lineage>
</organism>
<reference evidence="7" key="1">
    <citation type="submission" date="2018-05" db="EMBL/GenBank/DDBJ databases">
        <title>Reclassification of Methylarcula marina and Methylarcula terricola as Paracoccus methylarcula sp.nov., comb.nov. and Paracoccus terricola comb.nov.</title>
        <authorList>
            <person name="Shmareva M.N."/>
            <person name="Doronina N.V."/>
            <person name="Vasilenko O.V."/>
            <person name="Tarlachkov S.V."/>
            <person name="Trotsenko Y.A."/>
        </authorList>
    </citation>
    <scope>NUCLEOTIDE SEQUENCE [LARGE SCALE GENOMIC DNA]</scope>
    <source>
        <strain evidence="7">VKM B-2159</strain>
    </source>
</reference>
<dbReference type="GO" id="GO:0005886">
    <property type="term" value="C:plasma membrane"/>
    <property type="evidence" value="ECO:0007669"/>
    <property type="project" value="UniProtKB-SubCell"/>
</dbReference>
<evidence type="ECO:0000256" key="5">
    <source>
        <dbReference type="ARBA" id="ARBA00023136"/>
    </source>
</evidence>
<dbReference type="EMBL" id="PXNQ02000005">
    <property type="protein sequence ID" value="RNF34624.1"/>
    <property type="molecule type" value="Genomic_DNA"/>
</dbReference>
<proteinExistence type="predicted"/>
<dbReference type="InterPro" id="IPR001123">
    <property type="entry name" value="LeuE-type"/>
</dbReference>
<name>A0A422QXC2_9RHOB</name>
<dbReference type="PANTHER" id="PTHR30086">
    <property type="entry name" value="ARGININE EXPORTER PROTEIN ARGO"/>
    <property type="match status" value="1"/>
</dbReference>
<feature type="transmembrane region" description="Helical" evidence="6">
    <location>
        <begin position="12"/>
        <end position="34"/>
    </location>
</feature>
<feature type="transmembrane region" description="Helical" evidence="6">
    <location>
        <begin position="153"/>
        <end position="175"/>
    </location>
</feature>
<feature type="transmembrane region" description="Helical" evidence="6">
    <location>
        <begin position="41"/>
        <end position="64"/>
    </location>
</feature>
<feature type="transmembrane region" description="Helical" evidence="6">
    <location>
        <begin position="187"/>
        <end position="210"/>
    </location>
</feature>
<dbReference type="AlphaFoldDB" id="A0A422QXC2"/>
<comment type="subcellular location">
    <subcellularLocation>
        <location evidence="1">Cell membrane</location>
        <topology evidence="1">Multi-pass membrane protein</topology>
    </subcellularLocation>
</comment>
<keyword evidence="8" id="KW-1185">Reference proteome</keyword>
<keyword evidence="2" id="KW-1003">Cell membrane</keyword>
<keyword evidence="4 6" id="KW-1133">Transmembrane helix</keyword>
<evidence type="ECO:0000256" key="3">
    <source>
        <dbReference type="ARBA" id="ARBA00022692"/>
    </source>
</evidence>
<dbReference type="Pfam" id="PF01810">
    <property type="entry name" value="LysE"/>
    <property type="match status" value="1"/>
</dbReference>
<dbReference type="GO" id="GO:0015171">
    <property type="term" value="F:amino acid transmembrane transporter activity"/>
    <property type="evidence" value="ECO:0007669"/>
    <property type="project" value="TreeGrafter"/>
</dbReference>
<comment type="caution">
    <text evidence="7">The sequence shown here is derived from an EMBL/GenBank/DDBJ whole genome shotgun (WGS) entry which is preliminary data.</text>
</comment>
<gene>
    <name evidence="7" type="ORF">A7A09_009355</name>
</gene>
<accession>A0A422QXC2</accession>
<keyword evidence="3 6" id="KW-0812">Transmembrane</keyword>
<dbReference type="Proteomes" id="UP000238137">
    <property type="component" value="Unassembled WGS sequence"/>
</dbReference>
<evidence type="ECO:0000313" key="7">
    <source>
        <dbReference type="EMBL" id="RNF34624.1"/>
    </source>
</evidence>
<dbReference type="OrthoDB" id="9804822at2"/>